<dbReference type="RefSeq" id="WP_381431246.1">
    <property type="nucleotide sequence ID" value="NZ_JBHSNO010000005.1"/>
</dbReference>
<sequence length="95" mass="10777">MNKSFLSISIIFFGISIILGSWFVSNALKDIAFNQHLGADTVTVTQPGENEWELIVVNENNIILFNTISGEYWRKFIESGEGPTAWEKSPLPWEE</sequence>
<dbReference type="EMBL" id="JBHSNO010000005">
    <property type="protein sequence ID" value="MFC5588170.1"/>
    <property type="molecule type" value="Genomic_DNA"/>
</dbReference>
<gene>
    <name evidence="2" type="ORF">ACFPRA_04705</name>
</gene>
<keyword evidence="3" id="KW-1185">Reference proteome</keyword>
<evidence type="ECO:0000256" key="1">
    <source>
        <dbReference type="SAM" id="Phobius"/>
    </source>
</evidence>
<feature type="transmembrane region" description="Helical" evidence="1">
    <location>
        <begin position="6"/>
        <end position="24"/>
    </location>
</feature>
<keyword evidence="1" id="KW-0812">Transmembrane</keyword>
<name>A0ABW0TIE0_9BACL</name>
<organism evidence="2 3">
    <name type="scientific">Sporosarcina soli</name>
    <dbReference type="NCBI Taxonomy" id="334736"/>
    <lineage>
        <taxon>Bacteria</taxon>
        <taxon>Bacillati</taxon>
        <taxon>Bacillota</taxon>
        <taxon>Bacilli</taxon>
        <taxon>Bacillales</taxon>
        <taxon>Caryophanaceae</taxon>
        <taxon>Sporosarcina</taxon>
    </lineage>
</organism>
<keyword evidence="1" id="KW-1133">Transmembrane helix</keyword>
<comment type="caution">
    <text evidence="2">The sequence shown here is derived from an EMBL/GenBank/DDBJ whole genome shotgun (WGS) entry which is preliminary data.</text>
</comment>
<keyword evidence="1" id="KW-0472">Membrane</keyword>
<protein>
    <submittedName>
        <fullName evidence="2">Uncharacterized protein</fullName>
    </submittedName>
</protein>
<accession>A0ABW0TIE0</accession>
<dbReference type="Proteomes" id="UP001596109">
    <property type="component" value="Unassembled WGS sequence"/>
</dbReference>
<reference evidence="3" key="1">
    <citation type="journal article" date="2019" name="Int. J. Syst. Evol. Microbiol.">
        <title>The Global Catalogue of Microorganisms (GCM) 10K type strain sequencing project: providing services to taxonomists for standard genome sequencing and annotation.</title>
        <authorList>
            <consortium name="The Broad Institute Genomics Platform"/>
            <consortium name="The Broad Institute Genome Sequencing Center for Infectious Disease"/>
            <person name="Wu L."/>
            <person name="Ma J."/>
        </authorList>
    </citation>
    <scope>NUCLEOTIDE SEQUENCE [LARGE SCALE GENOMIC DNA]</scope>
    <source>
        <strain evidence="3">CGMCC 4.1434</strain>
    </source>
</reference>
<evidence type="ECO:0000313" key="3">
    <source>
        <dbReference type="Proteomes" id="UP001596109"/>
    </source>
</evidence>
<proteinExistence type="predicted"/>
<evidence type="ECO:0000313" key="2">
    <source>
        <dbReference type="EMBL" id="MFC5588170.1"/>
    </source>
</evidence>